<dbReference type="PATRIC" id="fig|1705561.3.peg.1361"/>
<organism evidence="1 2">
    <name type="scientific">Paenibacillus xylanivorans</name>
    <dbReference type="NCBI Taxonomy" id="1705561"/>
    <lineage>
        <taxon>Bacteria</taxon>
        <taxon>Bacillati</taxon>
        <taxon>Bacillota</taxon>
        <taxon>Bacilli</taxon>
        <taxon>Bacillales</taxon>
        <taxon>Paenibacillaceae</taxon>
        <taxon>Paenibacillus</taxon>
    </lineage>
</organism>
<reference evidence="1 2" key="1">
    <citation type="submission" date="2015-08" db="EMBL/GenBank/DDBJ databases">
        <title>Draft genome sequence of cellulolytic and xylanolytic Paenibacillus sp. A59, isolated from a decaying forest soil from Patagonia, Argentina.</title>
        <authorList>
            <person name="Ghio S."/>
            <person name="Caceres A.M."/>
            <person name="Talia P."/>
            <person name="Grasso D."/>
            <person name="Campos E."/>
        </authorList>
    </citation>
    <scope>NUCLEOTIDE SEQUENCE [LARGE SCALE GENOMIC DNA]</scope>
    <source>
        <strain evidence="1 2">A59</strain>
    </source>
</reference>
<protein>
    <submittedName>
        <fullName evidence="1">Uncharacterized protein</fullName>
    </submittedName>
</protein>
<evidence type="ECO:0000313" key="2">
    <source>
        <dbReference type="Proteomes" id="UP000037688"/>
    </source>
</evidence>
<accession>A0A0M9BRB6</accession>
<name>A0A0M9BRB6_9BACL</name>
<proteinExistence type="predicted"/>
<comment type="caution">
    <text evidence="1">The sequence shown here is derived from an EMBL/GenBank/DDBJ whole genome shotgun (WGS) entry which is preliminary data.</text>
</comment>
<keyword evidence="2" id="KW-1185">Reference proteome</keyword>
<gene>
    <name evidence="1" type="ORF">AMS66_07665</name>
</gene>
<evidence type="ECO:0000313" key="1">
    <source>
        <dbReference type="EMBL" id="KOY16756.1"/>
    </source>
</evidence>
<dbReference type="AlphaFoldDB" id="A0A0M9BRB6"/>
<dbReference type="EMBL" id="LITU01000050">
    <property type="protein sequence ID" value="KOY16756.1"/>
    <property type="molecule type" value="Genomic_DNA"/>
</dbReference>
<dbReference type="Proteomes" id="UP000037688">
    <property type="component" value="Unassembled WGS sequence"/>
</dbReference>
<sequence length="70" mass="8237">MSTLVKRIETIIADFSKYKVKMSPKLHLLVNKLSPKKRRQTERYFVQSAANRDTMNKKYIGFGVPTKYLE</sequence>